<feature type="transmembrane region" description="Helical" evidence="3">
    <location>
        <begin position="255"/>
        <end position="274"/>
    </location>
</feature>
<dbReference type="GO" id="GO:0016787">
    <property type="term" value="F:hydrolase activity"/>
    <property type="evidence" value="ECO:0007669"/>
    <property type="project" value="UniProtKB-KW"/>
</dbReference>
<dbReference type="CDD" id="cd18793">
    <property type="entry name" value="SF2_C_SNF"/>
    <property type="match status" value="1"/>
</dbReference>
<dbReference type="EMBL" id="RDQH01000333">
    <property type="protein sequence ID" value="RXH93913.1"/>
    <property type="molecule type" value="Genomic_DNA"/>
</dbReference>
<sequence>MRRATFLPTAPSQPPPHPSSSPSPVAFLLAFRTASKPQQFSHDDEDSDSDCVEIKHELEDDATDCVVIKNKLEDDDADEVYGYEIQNWTAGISQESRRISCNPFEVSAVGLINALFYILYMFIRRMSKDRAKSGGWAAFDLKQRQKQGLEDVVQVRMIANHPLLVRRIYSDEDVVLTLDKVVGELKNYSDFSIHRALAELLPSLKLAGYRVLIFSQWTSMLDILEWTLRLDGRYWCTFITFTDCSYHKKMCHATWYICFIIWLAQFHLLIVTIIDTFNNDTSIFACLLSTRAGEQGLNLVGADTVVIHDTDFNPQIDRQAEDHCHCIGQVKAVTIYRLVTKGTTDENVYEIAERK</sequence>
<evidence type="ECO:0000256" key="3">
    <source>
        <dbReference type="SAM" id="Phobius"/>
    </source>
</evidence>
<reference evidence="5 6" key="1">
    <citation type="submission" date="2018-10" db="EMBL/GenBank/DDBJ databases">
        <title>A high-quality apple genome assembly.</title>
        <authorList>
            <person name="Hu J."/>
        </authorList>
    </citation>
    <scope>NUCLEOTIDE SEQUENCE [LARGE SCALE GENOMIC DNA]</scope>
    <source>
        <strain evidence="6">cv. HFTH1</strain>
        <tissue evidence="5">Young leaf</tissue>
    </source>
</reference>
<evidence type="ECO:0000256" key="1">
    <source>
        <dbReference type="ARBA" id="ARBA00022801"/>
    </source>
</evidence>
<dbReference type="STRING" id="3750.A0A498JJF6"/>
<keyword evidence="3" id="KW-0812">Transmembrane</keyword>
<evidence type="ECO:0000313" key="6">
    <source>
        <dbReference type="Proteomes" id="UP000290289"/>
    </source>
</evidence>
<dbReference type="InterPro" id="IPR049730">
    <property type="entry name" value="SNF2/RAD54-like_C"/>
</dbReference>
<dbReference type="InterPro" id="IPR027417">
    <property type="entry name" value="P-loop_NTPase"/>
</dbReference>
<dbReference type="InterPro" id="IPR001650">
    <property type="entry name" value="Helicase_C-like"/>
</dbReference>
<dbReference type="PANTHER" id="PTHR10799">
    <property type="entry name" value="SNF2/RAD54 HELICASE FAMILY"/>
    <property type="match status" value="1"/>
</dbReference>
<accession>A0A498JJF6</accession>
<dbReference type="Proteomes" id="UP000290289">
    <property type="component" value="Chromosome 7"/>
</dbReference>
<protein>
    <recommendedName>
        <fullName evidence="4">Helicase C-terminal domain-containing protein</fullName>
    </recommendedName>
</protein>
<dbReference type="Pfam" id="PF00271">
    <property type="entry name" value="Helicase_C"/>
    <property type="match status" value="1"/>
</dbReference>
<feature type="domain" description="Helicase C-terminal" evidence="4">
    <location>
        <begin position="196"/>
        <end position="355"/>
    </location>
</feature>
<comment type="caution">
    <text evidence="5">The sequence shown here is derived from an EMBL/GenBank/DDBJ whole genome shotgun (WGS) entry which is preliminary data.</text>
</comment>
<gene>
    <name evidence="5" type="ORF">DVH24_015980</name>
</gene>
<keyword evidence="1" id="KW-0378">Hydrolase</keyword>
<organism evidence="5 6">
    <name type="scientific">Malus domestica</name>
    <name type="common">Apple</name>
    <name type="synonym">Pyrus malus</name>
    <dbReference type="NCBI Taxonomy" id="3750"/>
    <lineage>
        <taxon>Eukaryota</taxon>
        <taxon>Viridiplantae</taxon>
        <taxon>Streptophyta</taxon>
        <taxon>Embryophyta</taxon>
        <taxon>Tracheophyta</taxon>
        <taxon>Spermatophyta</taxon>
        <taxon>Magnoliopsida</taxon>
        <taxon>eudicotyledons</taxon>
        <taxon>Gunneridae</taxon>
        <taxon>Pentapetalae</taxon>
        <taxon>rosids</taxon>
        <taxon>fabids</taxon>
        <taxon>Rosales</taxon>
        <taxon>Rosaceae</taxon>
        <taxon>Amygdaloideae</taxon>
        <taxon>Maleae</taxon>
        <taxon>Malus</taxon>
    </lineage>
</organism>
<keyword evidence="3" id="KW-0472">Membrane</keyword>
<dbReference type="PROSITE" id="PS51194">
    <property type="entry name" value="HELICASE_CTER"/>
    <property type="match status" value="1"/>
</dbReference>
<evidence type="ECO:0000313" key="5">
    <source>
        <dbReference type="EMBL" id="RXH93913.1"/>
    </source>
</evidence>
<feature type="region of interest" description="Disordered" evidence="2">
    <location>
        <begin position="1"/>
        <end position="24"/>
    </location>
</feature>
<keyword evidence="6" id="KW-1185">Reference proteome</keyword>
<name>A0A498JJF6_MALDO</name>
<feature type="transmembrane region" description="Helical" evidence="3">
    <location>
        <begin position="104"/>
        <end position="123"/>
    </location>
</feature>
<dbReference type="Gene3D" id="3.40.50.300">
    <property type="entry name" value="P-loop containing nucleotide triphosphate hydrolases"/>
    <property type="match status" value="1"/>
</dbReference>
<keyword evidence="3" id="KW-1133">Transmembrane helix</keyword>
<evidence type="ECO:0000256" key="2">
    <source>
        <dbReference type="SAM" id="MobiDB-lite"/>
    </source>
</evidence>
<dbReference type="AlphaFoldDB" id="A0A498JJF6"/>
<dbReference type="SUPFAM" id="SSF52540">
    <property type="entry name" value="P-loop containing nucleoside triphosphate hydrolases"/>
    <property type="match status" value="1"/>
</dbReference>
<proteinExistence type="predicted"/>
<evidence type="ECO:0000259" key="4">
    <source>
        <dbReference type="PROSITE" id="PS51194"/>
    </source>
</evidence>
<feature type="compositionally biased region" description="Pro residues" evidence="2">
    <location>
        <begin position="11"/>
        <end position="21"/>
    </location>
</feature>